<dbReference type="Pfam" id="PF01753">
    <property type="entry name" value="zf-MYND"/>
    <property type="match status" value="1"/>
</dbReference>
<evidence type="ECO:0000259" key="5">
    <source>
        <dbReference type="PROSITE" id="PS50865"/>
    </source>
</evidence>
<reference evidence="6" key="1">
    <citation type="submission" date="2022-07" db="EMBL/GenBank/DDBJ databases">
        <title>Genome Sequence of Xylaria arbuscula.</title>
        <authorList>
            <person name="Buettner E."/>
        </authorList>
    </citation>
    <scope>NUCLEOTIDE SEQUENCE</scope>
    <source>
        <strain evidence="6">VT107</strain>
    </source>
</reference>
<name>A0A9W8TP40_9PEZI</name>
<evidence type="ECO:0000256" key="4">
    <source>
        <dbReference type="PROSITE-ProRule" id="PRU00134"/>
    </source>
</evidence>
<organism evidence="6 7">
    <name type="scientific">Xylaria arbuscula</name>
    <dbReference type="NCBI Taxonomy" id="114810"/>
    <lineage>
        <taxon>Eukaryota</taxon>
        <taxon>Fungi</taxon>
        <taxon>Dikarya</taxon>
        <taxon>Ascomycota</taxon>
        <taxon>Pezizomycotina</taxon>
        <taxon>Sordariomycetes</taxon>
        <taxon>Xylariomycetidae</taxon>
        <taxon>Xylariales</taxon>
        <taxon>Xylariaceae</taxon>
        <taxon>Xylaria</taxon>
    </lineage>
</organism>
<evidence type="ECO:0000313" key="7">
    <source>
        <dbReference type="Proteomes" id="UP001148614"/>
    </source>
</evidence>
<keyword evidence="3" id="KW-0862">Zinc</keyword>
<evidence type="ECO:0000313" key="6">
    <source>
        <dbReference type="EMBL" id="KAJ3576572.1"/>
    </source>
</evidence>
<dbReference type="Gene3D" id="6.10.140.2220">
    <property type="match status" value="1"/>
</dbReference>
<keyword evidence="1" id="KW-0479">Metal-binding</keyword>
<keyword evidence="7" id="KW-1185">Reference proteome</keyword>
<comment type="caution">
    <text evidence="6">The sequence shown here is derived from an EMBL/GenBank/DDBJ whole genome shotgun (WGS) entry which is preliminary data.</text>
</comment>
<dbReference type="Proteomes" id="UP001148614">
    <property type="component" value="Unassembled WGS sequence"/>
</dbReference>
<evidence type="ECO:0000256" key="2">
    <source>
        <dbReference type="ARBA" id="ARBA00022771"/>
    </source>
</evidence>
<sequence length="200" mass="22005">MEQDEVPCSNANEGYAACGFDLADGVVDEDVLNSCTVCDSDTTMRCSVCGTPYCNPQCLMKDWPHHKTLCKTARDEPAANEANTVRAILFPMDSAQPRWIRINLKTLDLSIVRALGITERKPLKKPANKLLATHLNKTLKHRKIGHGIRQFTAPRARIDPDDTDNNLNQSVFALADPGSLRPYFGSAHAAMKTPRPATCA</sequence>
<dbReference type="VEuPathDB" id="FungiDB:F4678DRAFT_484857"/>
<dbReference type="GO" id="GO:0008270">
    <property type="term" value="F:zinc ion binding"/>
    <property type="evidence" value="ECO:0007669"/>
    <property type="project" value="UniProtKB-KW"/>
</dbReference>
<keyword evidence="2 4" id="KW-0863">Zinc-finger</keyword>
<evidence type="ECO:0000256" key="3">
    <source>
        <dbReference type="ARBA" id="ARBA00022833"/>
    </source>
</evidence>
<accession>A0A9W8TP40</accession>
<dbReference type="AlphaFoldDB" id="A0A9W8TP40"/>
<feature type="domain" description="MYND-type" evidence="5">
    <location>
        <begin position="35"/>
        <end position="70"/>
    </location>
</feature>
<dbReference type="SUPFAM" id="SSF144232">
    <property type="entry name" value="HIT/MYND zinc finger-like"/>
    <property type="match status" value="1"/>
</dbReference>
<dbReference type="PROSITE" id="PS50865">
    <property type="entry name" value="ZF_MYND_2"/>
    <property type="match status" value="1"/>
</dbReference>
<dbReference type="InterPro" id="IPR002893">
    <property type="entry name" value="Znf_MYND"/>
</dbReference>
<protein>
    <recommendedName>
        <fullName evidence="5">MYND-type domain-containing protein</fullName>
    </recommendedName>
</protein>
<proteinExistence type="predicted"/>
<dbReference type="EMBL" id="JANPWZ010000468">
    <property type="protein sequence ID" value="KAJ3576572.1"/>
    <property type="molecule type" value="Genomic_DNA"/>
</dbReference>
<gene>
    <name evidence="6" type="ORF">NPX13_g3658</name>
</gene>
<evidence type="ECO:0000256" key="1">
    <source>
        <dbReference type="ARBA" id="ARBA00022723"/>
    </source>
</evidence>